<name>A0A0L0QSU7_VIRPA</name>
<sequence>MELQFEVFTDENGMYGRECPECEGYFKVKGGTGLDSDLMTCPYCGIRSSTDEFFTNAQVEYIQSIVVNEIGKLVHKSFKSLERGNRKGFVTFKVNDRLKRLPLKHYSEQQLQTNTKCDKCELEYAIFSVFSYCPDCGESNTFQVFKKSLDSLKKQLEAYTNLEIEDKDFLQEVLEGIFKNTVSKFDGLGKQLRDKLPTPLAKKRSPFQNLFILNKELTSHTDIDLEELVGEDIFKEVIRLFQVRHILEHNYGQIDEEYIEKTGEGFRKIGERYLVLVKETSFLLDTTERLGEYLYSQLQ</sequence>
<evidence type="ECO:0000313" key="2">
    <source>
        <dbReference type="Proteomes" id="UP000036780"/>
    </source>
</evidence>
<dbReference type="AlphaFoldDB" id="A0A0L0QSU7"/>
<protein>
    <submittedName>
        <fullName evidence="1">Uncharacterized protein</fullName>
    </submittedName>
</protein>
<keyword evidence="2" id="KW-1185">Reference proteome</keyword>
<accession>A0A0L0QSU7</accession>
<comment type="caution">
    <text evidence="1">The sequence shown here is derived from an EMBL/GenBank/DDBJ whole genome shotgun (WGS) entry which is preliminary data.</text>
</comment>
<dbReference type="Proteomes" id="UP000036780">
    <property type="component" value="Unassembled WGS sequence"/>
</dbReference>
<evidence type="ECO:0000313" key="1">
    <source>
        <dbReference type="EMBL" id="KNE21785.1"/>
    </source>
</evidence>
<dbReference type="PATRIC" id="fig|1473.5.peg.3492"/>
<reference evidence="2" key="1">
    <citation type="submission" date="2015-07" db="EMBL/GenBank/DDBJ databases">
        <title>Fjat-10053 dsm26.</title>
        <authorList>
            <person name="Liu B."/>
            <person name="Wang J."/>
            <person name="Zhu Y."/>
            <person name="Liu G."/>
            <person name="Chen Q."/>
            <person name="Chen Z."/>
            <person name="Lan J."/>
            <person name="Che J."/>
            <person name="Ge C."/>
            <person name="Shi H."/>
            <person name="Pan Z."/>
            <person name="Liu X."/>
        </authorList>
    </citation>
    <scope>NUCLEOTIDE SEQUENCE [LARGE SCALE GENOMIC DNA]</scope>
    <source>
        <strain evidence="2">DSM 26</strain>
    </source>
</reference>
<dbReference type="GeneID" id="66869487"/>
<gene>
    <name evidence="1" type="ORF">AFK71_02890</name>
</gene>
<organism evidence="1 2">
    <name type="scientific">Virgibacillus pantothenticus</name>
    <dbReference type="NCBI Taxonomy" id="1473"/>
    <lineage>
        <taxon>Bacteria</taxon>
        <taxon>Bacillati</taxon>
        <taxon>Bacillota</taxon>
        <taxon>Bacilli</taxon>
        <taxon>Bacillales</taxon>
        <taxon>Bacillaceae</taxon>
        <taxon>Virgibacillus</taxon>
    </lineage>
</organism>
<dbReference type="EMBL" id="LGTO01000004">
    <property type="protein sequence ID" value="KNE21785.1"/>
    <property type="molecule type" value="Genomic_DNA"/>
</dbReference>
<proteinExistence type="predicted"/>
<dbReference type="RefSeq" id="WP_050350057.1">
    <property type="nucleotide sequence ID" value="NZ_CP073011.1"/>
</dbReference>